<evidence type="ECO:0000259" key="2">
    <source>
        <dbReference type="Pfam" id="PF14111"/>
    </source>
</evidence>
<evidence type="ECO:0000256" key="1">
    <source>
        <dbReference type="SAM" id="MobiDB-lite"/>
    </source>
</evidence>
<gene>
    <name evidence="3" type="ORF">CK203_060972</name>
</gene>
<proteinExistence type="predicted"/>
<feature type="domain" description="DUF4283" evidence="2">
    <location>
        <begin position="223"/>
        <end position="302"/>
    </location>
</feature>
<dbReference type="Proteomes" id="UP000288805">
    <property type="component" value="Unassembled WGS sequence"/>
</dbReference>
<feature type="region of interest" description="Disordered" evidence="1">
    <location>
        <begin position="366"/>
        <end position="413"/>
    </location>
</feature>
<name>A0A438G9B1_VITVI</name>
<accession>A0A438G9B1</accession>
<organism evidence="3 4">
    <name type="scientific">Vitis vinifera</name>
    <name type="common">Grape</name>
    <dbReference type="NCBI Taxonomy" id="29760"/>
    <lineage>
        <taxon>Eukaryota</taxon>
        <taxon>Viridiplantae</taxon>
        <taxon>Streptophyta</taxon>
        <taxon>Embryophyta</taxon>
        <taxon>Tracheophyta</taxon>
        <taxon>Spermatophyta</taxon>
        <taxon>Magnoliopsida</taxon>
        <taxon>eudicotyledons</taxon>
        <taxon>Gunneridae</taxon>
        <taxon>Pentapetalae</taxon>
        <taxon>rosids</taxon>
        <taxon>Vitales</taxon>
        <taxon>Vitaceae</taxon>
        <taxon>Viteae</taxon>
        <taxon>Vitis</taxon>
    </lineage>
</organism>
<dbReference type="InterPro" id="IPR025558">
    <property type="entry name" value="DUF4283"/>
</dbReference>
<dbReference type="AlphaFoldDB" id="A0A438G9B1"/>
<protein>
    <recommendedName>
        <fullName evidence="2">DUF4283 domain-containing protein</fullName>
    </recommendedName>
</protein>
<comment type="caution">
    <text evidence="3">The sequence shown here is derived from an EMBL/GenBank/DDBJ whole genome shotgun (WGS) entry which is preliminary data.</text>
</comment>
<evidence type="ECO:0000313" key="4">
    <source>
        <dbReference type="Proteomes" id="UP000288805"/>
    </source>
</evidence>
<dbReference type="EMBL" id="QGNW01000519">
    <property type="protein sequence ID" value="RVW68792.1"/>
    <property type="molecule type" value="Genomic_DNA"/>
</dbReference>
<reference evidence="3 4" key="1">
    <citation type="journal article" date="2018" name="PLoS Genet.">
        <title>Population sequencing reveals clonal diversity and ancestral inbreeding in the grapevine cultivar Chardonnay.</title>
        <authorList>
            <person name="Roach M.J."/>
            <person name="Johnson D.L."/>
            <person name="Bohlmann J."/>
            <person name="van Vuuren H.J."/>
            <person name="Jones S.J."/>
            <person name="Pretorius I.S."/>
            <person name="Schmidt S.A."/>
            <person name="Borneman A.R."/>
        </authorList>
    </citation>
    <scope>NUCLEOTIDE SEQUENCE [LARGE SCALE GENOMIC DNA]</scope>
    <source>
        <strain evidence="4">cv. Chardonnay</strain>
        <tissue evidence="3">Leaf</tissue>
    </source>
</reference>
<evidence type="ECO:0000313" key="3">
    <source>
        <dbReference type="EMBL" id="RVW68792.1"/>
    </source>
</evidence>
<sequence length="426" mass="48409">MLCPVHAYSISELRSELGHQLASKSCNLKLREEGNLKASEVSCASNALLGLHQYLQGFVHSALMTFALYPLTHAQPWMLPLCYMALRPCVSASKANQHLDIYSGSMLSLPNVTPRDMWYGTLALVETKGLLMHYGHDTWHEKRVCKTLTKEEKKGRLVKVWKEEGRKFKLERRENGAGRYILCSVVDVETKRFCLVFPEGKGLLGGWVIFVGGRGLRNREEGLGRCLVGRWDGGRWWRWRWFWLENGGVQQWNLKKGMKVLKLGGPFMLLEFKDEEEAERVLKRGTRRFKDKVLQLERWSEERVLVGRKPAKEVWVGWWDPASCWNEEMFKRIGDYGGFVERLPWISVVVLMKKLKGGEGEKVREEWDVGSHAGSSSSKGKERWRVAEADGAGRSAGPGCAGKRGSPTEEWGRPLAMALQALNGMG</sequence>
<feature type="compositionally biased region" description="Basic and acidic residues" evidence="1">
    <location>
        <begin position="379"/>
        <end position="388"/>
    </location>
</feature>
<dbReference type="Pfam" id="PF14111">
    <property type="entry name" value="DUF4283"/>
    <property type="match status" value="1"/>
</dbReference>